<accession>A0A7Z0D1N6</accession>
<sequence>MARRRPARTVRAALLRFGGLVLTALLASLFVFLLLDSTPGNAAVLGSGGEGSSLRPDAIAARERQFGLTHSVWVRFALWLAGVAHGDLGVSIQYRMPVSQLLLERAGVTAQLAVLATVFAVAVGLAAGFAAVRFRRADKAVVAGTALVSAVPSYAVGTLLVAVLAVQLGWFPSYGGGAGLGDGVWSRLHHLFLPAFTLGLGGSAVIARITRASLASELARPHARLAEARGVDRGRIVVRHLLPGGWPPIAMITGLEIAGFLGGAAIVESLFAIPGLGMLLVDSVQTKDFAVVQALILISLIGYALVTTAVDLAGLAARRRAGLQSAAGAGAAEGSGPVWTR</sequence>
<feature type="transmembrane region" description="Helical" evidence="7">
    <location>
        <begin position="257"/>
        <end position="277"/>
    </location>
</feature>
<name>A0A7Z0D1N6_9MICO</name>
<dbReference type="InterPro" id="IPR045621">
    <property type="entry name" value="BPD_transp_1_N"/>
</dbReference>
<proteinExistence type="inferred from homology"/>
<dbReference type="Gene3D" id="1.10.3720.10">
    <property type="entry name" value="MetI-like"/>
    <property type="match status" value="1"/>
</dbReference>
<feature type="transmembrane region" description="Helical" evidence="7">
    <location>
        <begin position="191"/>
        <end position="210"/>
    </location>
</feature>
<keyword evidence="10" id="KW-1185">Reference proteome</keyword>
<evidence type="ECO:0000313" key="9">
    <source>
        <dbReference type="EMBL" id="NYI67403.1"/>
    </source>
</evidence>
<comment type="similarity">
    <text evidence="7">Belongs to the binding-protein-dependent transport system permease family.</text>
</comment>
<feature type="domain" description="ABC transmembrane type-1" evidence="8">
    <location>
        <begin position="106"/>
        <end position="310"/>
    </location>
</feature>
<keyword evidence="2 7" id="KW-0813">Transport</keyword>
<dbReference type="PANTHER" id="PTHR43163:SF6">
    <property type="entry name" value="DIPEPTIDE TRANSPORT SYSTEM PERMEASE PROTEIN DPPB-RELATED"/>
    <property type="match status" value="1"/>
</dbReference>
<evidence type="ECO:0000256" key="4">
    <source>
        <dbReference type="ARBA" id="ARBA00022692"/>
    </source>
</evidence>
<comment type="subcellular location">
    <subcellularLocation>
        <location evidence="1 7">Cell membrane</location>
        <topology evidence="1 7">Multi-pass membrane protein</topology>
    </subcellularLocation>
</comment>
<dbReference type="EMBL" id="JACBZP010000001">
    <property type="protein sequence ID" value="NYI67403.1"/>
    <property type="molecule type" value="Genomic_DNA"/>
</dbReference>
<dbReference type="CDD" id="cd06261">
    <property type="entry name" value="TM_PBP2"/>
    <property type="match status" value="1"/>
</dbReference>
<evidence type="ECO:0000256" key="2">
    <source>
        <dbReference type="ARBA" id="ARBA00022448"/>
    </source>
</evidence>
<comment type="caution">
    <text evidence="9">The sequence shown here is derived from an EMBL/GenBank/DDBJ whole genome shotgun (WGS) entry which is preliminary data.</text>
</comment>
<keyword evidence="5 7" id="KW-1133">Transmembrane helix</keyword>
<dbReference type="PROSITE" id="PS50928">
    <property type="entry name" value="ABC_TM1"/>
    <property type="match status" value="1"/>
</dbReference>
<dbReference type="SUPFAM" id="SSF161098">
    <property type="entry name" value="MetI-like"/>
    <property type="match status" value="1"/>
</dbReference>
<dbReference type="Pfam" id="PF00528">
    <property type="entry name" value="BPD_transp_1"/>
    <property type="match status" value="1"/>
</dbReference>
<feature type="transmembrane region" description="Helical" evidence="7">
    <location>
        <begin position="112"/>
        <end position="134"/>
    </location>
</feature>
<reference evidence="9 10" key="1">
    <citation type="submission" date="2020-07" db="EMBL/GenBank/DDBJ databases">
        <title>Sequencing the genomes of 1000 actinobacteria strains.</title>
        <authorList>
            <person name="Klenk H.-P."/>
        </authorList>
    </citation>
    <scope>NUCLEOTIDE SEQUENCE [LARGE SCALE GENOMIC DNA]</scope>
    <source>
        <strain evidence="9 10">DSM 26341</strain>
    </source>
</reference>
<protein>
    <submittedName>
        <fullName evidence="9">Peptide/nickel transport system permease protein</fullName>
    </submittedName>
</protein>
<evidence type="ECO:0000256" key="5">
    <source>
        <dbReference type="ARBA" id="ARBA00022989"/>
    </source>
</evidence>
<organism evidence="9 10">
    <name type="scientific">Spelaeicoccus albus</name>
    <dbReference type="NCBI Taxonomy" id="1280376"/>
    <lineage>
        <taxon>Bacteria</taxon>
        <taxon>Bacillati</taxon>
        <taxon>Actinomycetota</taxon>
        <taxon>Actinomycetes</taxon>
        <taxon>Micrococcales</taxon>
        <taxon>Brevibacteriaceae</taxon>
        <taxon>Spelaeicoccus</taxon>
    </lineage>
</organism>
<evidence type="ECO:0000259" key="8">
    <source>
        <dbReference type="PROSITE" id="PS50928"/>
    </source>
</evidence>
<evidence type="ECO:0000256" key="6">
    <source>
        <dbReference type="ARBA" id="ARBA00023136"/>
    </source>
</evidence>
<keyword evidence="3" id="KW-1003">Cell membrane</keyword>
<dbReference type="InterPro" id="IPR000515">
    <property type="entry name" value="MetI-like"/>
</dbReference>
<dbReference type="RefSeq" id="WP_179427341.1">
    <property type="nucleotide sequence ID" value="NZ_JACBZP010000001.1"/>
</dbReference>
<keyword evidence="6 7" id="KW-0472">Membrane</keyword>
<evidence type="ECO:0000313" key="10">
    <source>
        <dbReference type="Proteomes" id="UP000539111"/>
    </source>
</evidence>
<dbReference type="Pfam" id="PF19300">
    <property type="entry name" value="BPD_transp_1_N"/>
    <property type="match status" value="1"/>
</dbReference>
<dbReference type="AlphaFoldDB" id="A0A7Z0D1N6"/>
<evidence type="ECO:0000256" key="1">
    <source>
        <dbReference type="ARBA" id="ARBA00004651"/>
    </source>
</evidence>
<dbReference type="Proteomes" id="UP000539111">
    <property type="component" value="Unassembled WGS sequence"/>
</dbReference>
<dbReference type="GO" id="GO:0071916">
    <property type="term" value="F:dipeptide transmembrane transporter activity"/>
    <property type="evidence" value="ECO:0007669"/>
    <property type="project" value="TreeGrafter"/>
</dbReference>
<feature type="transmembrane region" description="Helical" evidence="7">
    <location>
        <begin position="146"/>
        <end position="171"/>
    </location>
</feature>
<evidence type="ECO:0000256" key="3">
    <source>
        <dbReference type="ARBA" id="ARBA00022475"/>
    </source>
</evidence>
<dbReference type="PANTHER" id="PTHR43163">
    <property type="entry name" value="DIPEPTIDE TRANSPORT SYSTEM PERMEASE PROTEIN DPPB-RELATED"/>
    <property type="match status" value="1"/>
</dbReference>
<dbReference type="GO" id="GO:0005886">
    <property type="term" value="C:plasma membrane"/>
    <property type="evidence" value="ECO:0007669"/>
    <property type="project" value="UniProtKB-SubCell"/>
</dbReference>
<evidence type="ECO:0000256" key="7">
    <source>
        <dbReference type="RuleBase" id="RU363032"/>
    </source>
</evidence>
<gene>
    <name evidence="9" type="ORF">BJY26_001709</name>
</gene>
<feature type="transmembrane region" description="Helical" evidence="7">
    <location>
        <begin position="289"/>
        <end position="310"/>
    </location>
</feature>
<dbReference type="InterPro" id="IPR035906">
    <property type="entry name" value="MetI-like_sf"/>
</dbReference>
<keyword evidence="4 7" id="KW-0812">Transmembrane</keyword>